<dbReference type="FunFam" id="1.10.630.10:FF:000007">
    <property type="entry name" value="Cytochrome P450 76C4"/>
    <property type="match status" value="1"/>
</dbReference>
<dbReference type="InterPro" id="IPR017972">
    <property type="entry name" value="Cyt_P450_CS"/>
</dbReference>
<protein>
    <submittedName>
        <fullName evidence="8">Cytochrome P450 76M5</fullName>
    </submittedName>
</protein>
<dbReference type="InterPro" id="IPR001128">
    <property type="entry name" value="Cyt_P450"/>
</dbReference>
<dbReference type="EMBL" id="LWDX02049199">
    <property type="protein sequence ID" value="OEL20929.1"/>
    <property type="molecule type" value="Genomic_DNA"/>
</dbReference>
<dbReference type="Gene3D" id="1.10.630.10">
    <property type="entry name" value="Cytochrome P450"/>
    <property type="match status" value="1"/>
</dbReference>
<feature type="binding site" description="axial binding residue" evidence="6">
    <location>
        <position position="446"/>
    </location>
    <ligand>
        <name>heme</name>
        <dbReference type="ChEBI" id="CHEBI:30413"/>
    </ligand>
    <ligandPart>
        <name>Fe</name>
        <dbReference type="ChEBI" id="CHEBI:18248"/>
    </ligandPart>
</feature>
<sequence length="511" mass="56618">MEASTLPWLICTSLATCVLYKLFISTRHDRKTVSAKTRRPPGPAPLPFLGNILDLNGELHQALSRLAEAHGPVMSLRLGTSTVVVASTAAAARDVLQKHDHLLAGRSVTDAARALDNHERSILWLPGTSPLWKRLRSVCTSHLFSARGLDAARAVREEKVRELVACLGRRRAGEAVGVWRVVFSGVLNLVSNVLFSEDIIDLGSDRVQELEMLVRNTVEEVVKPNLSDLFPVLSVLDLQGRRRRTAEHVRKFYDFFDPIIGRRLNAGDGERKNDFLDVLLQLRWADQLSLETVKSFLLDLFAAGTDTNTISVEWTMAELLRHPAVMSKVRGELQDVLGSRPHPDESDIDRLPYLRAVVMESMRLHPPSPLLMPHEAMADGAEVGGFAVPAGTKVIINLYAIMRDPASWTRAEEFVPERFVGTDVDFRSSKDARLEFMPFGAGRRACPGLPMATRVVTLTLASMLHAFEWRLPDGMQPGDVDVRDRFGTSLNMVTPLKAVPVAVAVPVTSRQ</sequence>
<dbReference type="PROSITE" id="PS00086">
    <property type="entry name" value="CYTOCHROME_P450"/>
    <property type="match status" value="1"/>
</dbReference>
<dbReference type="Proteomes" id="UP000095767">
    <property type="component" value="Unassembled WGS sequence"/>
</dbReference>
<reference evidence="8 9" key="1">
    <citation type="submission" date="2016-09" db="EMBL/GenBank/DDBJ databases">
        <title>The draft genome of Dichanthelium oligosanthes: A C3 panicoid grass species.</title>
        <authorList>
            <person name="Studer A.J."/>
            <person name="Schnable J.C."/>
            <person name="Brutnell T.P."/>
        </authorList>
    </citation>
    <scope>NUCLEOTIDE SEQUENCE [LARGE SCALE GENOMIC DNA]</scope>
    <source>
        <strain evidence="9">cv. Kellogg 1175</strain>
        <tissue evidence="8">Leaf</tissue>
    </source>
</reference>
<gene>
    <name evidence="8" type="ORF">BAE44_0018052</name>
</gene>
<evidence type="ECO:0000313" key="8">
    <source>
        <dbReference type="EMBL" id="OEL20929.1"/>
    </source>
</evidence>
<dbReference type="InterPro" id="IPR036396">
    <property type="entry name" value="Cyt_P450_sf"/>
</dbReference>
<dbReference type="PRINTS" id="PR00385">
    <property type="entry name" value="P450"/>
</dbReference>
<evidence type="ECO:0000256" key="3">
    <source>
        <dbReference type="ARBA" id="ARBA00022821"/>
    </source>
</evidence>
<evidence type="ECO:0000256" key="4">
    <source>
        <dbReference type="ARBA" id="ARBA00023002"/>
    </source>
</evidence>
<evidence type="ECO:0000256" key="1">
    <source>
        <dbReference type="ARBA" id="ARBA00010617"/>
    </source>
</evidence>
<keyword evidence="5 6" id="KW-0408">Iron</keyword>
<evidence type="ECO:0000256" key="6">
    <source>
        <dbReference type="PIRSR" id="PIRSR602401-1"/>
    </source>
</evidence>
<organism evidence="8 9">
    <name type="scientific">Dichanthelium oligosanthes</name>
    <dbReference type="NCBI Taxonomy" id="888268"/>
    <lineage>
        <taxon>Eukaryota</taxon>
        <taxon>Viridiplantae</taxon>
        <taxon>Streptophyta</taxon>
        <taxon>Embryophyta</taxon>
        <taxon>Tracheophyta</taxon>
        <taxon>Spermatophyta</taxon>
        <taxon>Magnoliopsida</taxon>
        <taxon>Liliopsida</taxon>
        <taxon>Poales</taxon>
        <taxon>Poaceae</taxon>
        <taxon>PACMAD clade</taxon>
        <taxon>Panicoideae</taxon>
        <taxon>Panicodae</taxon>
        <taxon>Paniceae</taxon>
        <taxon>Dichantheliinae</taxon>
        <taxon>Dichanthelium</taxon>
    </lineage>
</organism>
<name>A0A1E5V6Z8_9POAL</name>
<keyword evidence="4 7" id="KW-0560">Oxidoreductase</keyword>
<dbReference type="PRINTS" id="PR00463">
    <property type="entry name" value="EP450I"/>
</dbReference>
<dbReference type="PANTHER" id="PTHR47950:SF48">
    <property type="entry name" value="CYTOCHROME P450 FAMILY PROTEIN, EXPRESSED"/>
    <property type="match status" value="1"/>
</dbReference>
<keyword evidence="7" id="KW-0503">Monooxygenase</keyword>
<evidence type="ECO:0000256" key="5">
    <source>
        <dbReference type="ARBA" id="ARBA00023004"/>
    </source>
</evidence>
<dbReference type="InterPro" id="IPR002401">
    <property type="entry name" value="Cyt_P450_E_grp-I"/>
</dbReference>
<dbReference type="Pfam" id="PF00067">
    <property type="entry name" value="p450"/>
    <property type="match status" value="1"/>
</dbReference>
<dbReference type="GO" id="GO:0051502">
    <property type="term" value="P:diterpene phytoalexin biosynthetic process"/>
    <property type="evidence" value="ECO:0007669"/>
    <property type="project" value="UniProtKB-ARBA"/>
</dbReference>
<comment type="caution">
    <text evidence="8">The sequence shown here is derived from an EMBL/GenBank/DDBJ whole genome shotgun (WGS) entry which is preliminary data.</text>
</comment>
<dbReference type="GO" id="GO:0005506">
    <property type="term" value="F:iron ion binding"/>
    <property type="evidence" value="ECO:0007669"/>
    <property type="project" value="InterPro"/>
</dbReference>
<evidence type="ECO:0000256" key="2">
    <source>
        <dbReference type="ARBA" id="ARBA00022723"/>
    </source>
</evidence>
<dbReference type="AlphaFoldDB" id="A0A1E5V6Z8"/>
<accession>A0A1E5V6Z8</accession>
<dbReference type="OrthoDB" id="2789670at2759"/>
<evidence type="ECO:0000313" key="9">
    <source>
        <dbReference type="Proteomes" id="UP000095767"/>
    </source>
</evidence>
<dbReference type="STRING" id="888268.A0A1E5V6Z8"/>
<keyword evidence="6 7" id="KW-0349">Heme</keyword>
<dbReference type="CDD" id="cd11073">
    <property type="entry name" value="CYP76-like"/>
    <property type="match status" value="1"/>
</dbReference>
<dbReference type="GO" id="GO:0006952">
    <property type="term" value="P:defense response"/>
    <property type="evidence" value="ECO:0007669"/>
    <property type="project" value="UniProtKB-KW"/>
</dbReference>
<dbReference type="GO" id="GO:0016709">
    <property type="term" value="F:oxidoreductase activity, acting on paired donors, with incorporation or reduction of molecular oxygen, NAD(P)H as one donor, and incorporation of one atom of oxygen"/>
    <property type="evidence" value="ECO:0007669"/>
    <property type="project" value="UniProtKB-ARBA"/>
</dbReference>
<comment type="similarity">
    <text evidence="1 7">Belongs to the cytochrome P450 family.</text>
</comment>
<keyword evidence="3" id="KW-0611">Plant defense</keyword>
<dbReference type="GO" id="GO:0020037">
    <property type="term" value="F:heme binding"/>
    <property type="evidence" value="ECO:0007669"/>
    <property type="project" value="InterPro"/>
</dbReference>
<proteinExistence type="inferred from homology"/>
<evidence type="ECO:0000256" key="7">
    <source>
        <dbReference type="RuleBase" id="RU000461"/>
    </source>
</evidence>
<dbReference type="SUPFAM" id="SSF48264">
    <property type="entry name" value="Cytochrome P450"/>
    <property type="match status" value="1"/>
</dbReference>
<dbReference type="PANTHER" id="PTHR47950">
    <property type="entry name" value="CYTOCHROME P450, FAMILY 76, SUBFAMILY C, POLYPEPTIDE 5-RELATED"/>
    <property type="match status" value="1"/>
</dbReference>
<comment type="cofactor">
    <cofactor evidence="6">
        <name>heme</name>
        <dbReference type="ChEBI" id="CHEBI:30413"/>
    </cofactor>
</comment>
<keyword evidence="2 6" id="KW-0479">Metal-binding</keyword>
<keyword evidence="9" id="KW-1185">Reference proteome</keyword>